<evidence type="ECO:0000313" key="2">
    <source>
        <dbReference type="EMBL" id="JAH04884.1"/>
    </source>
</evidence>
<dbReference type="EMBL" id="GBXM01103693">
    <property type="protein sequence ID" value="JAH04884.1"/>
    <property type="molecule type" value="Transcribed_RNA"/>
</dbReference>
<reference evidence="2" key="1">
    <citation type="submission" date="2014-11" db="EMBL/GenBank/DDBJ databases">
        <authorList>
            <person name="Amaro Gonzalez C."/>
        </authorList>
    </citation>
    <scope>NUCLEOTIDE SEQUENCE</scope>
</reference>
<evidence type="ECO:0000256" key="1">
    <source>
        <dbReference type="SAM" id="MobiDB-lite"/>
    </source>
</evidence>
<feature type="region of interest" description="Disordered" evidence="1">
    <location>
        <begin position="1"/>
        <end position="20"/>
    </location>
</feature>
<organism evidence="2">
    <name type="scientific">Anguilla anguilla</name>
    <name type="common">European freshwater eel</name>
    <name type="synonym">Muraena anguilla</name>
    <dbReference type="NCBI Taxonomy" id="7936"/>
    <lineage>
        <taxon>Eukaryota</taxon>
        <taxon>Metazoa</taxon>
        <taxon>Chordata</taxon>
        <taxon>Craniata</taxon>
        <taxon>Vertebrata</taxon>
        <taxon>Euteleostomi</taxon>
        <taxon>Actinopterygii</taxon>
        <taxon>Neopterygii</taxon>
        <taxon>Teleostei</taxon>
        <taxon>Anguilliformes</taxon>
        <taxon>Anguillidae</taxon>
        <taxon>Anguilla</taxon>
    </lineage>
</organism>
<accession>A0A0E9PK64</accession>
<dbReference type="AlphaFoldDB" id="A0A0E9PK64"/>
<name>A0A0E9PK64_ANGAN</name>
<sequence>MREIIKSLQRSPEVCDHAETSNKRKPTYFHNCNELLKSRS</sequence>
<reference evidence="2" key="2">
    <citation type="journal article" date="2015" name="Fish Shellfish Immunol.">
        <title>Early steps in the European eel (Anguilla anguilla)-Vibrio vulnificus interaction in the gills: Role of the RtxA13 toxin.</title>
        <authorList>
            <person name="Callol A."/>
            <person name="Pajuelo D."/>
            <person name="Ebbesson L."/>
            <person name="Teles M."/>
            <person name="MacKenzie S."/>
            <person name="Amaro C."/>
        </authorList>
    </citation>
    <scope>NUCLEOTIDE SEQUENCE</scope>
</reference>
<protein>
    <submittedName>
        <fullName evidence="2">Uncharacterized protein</fullName>
    </submittedName>
</protein>
<proteinExistence type="predicted"/>